<dbReference type="PANTHER" id="PTHR42862">
    <property type="entry name" value="DELTA-1-PYRROLINE-5-CARBOXYLATE DEHYDROGENASE 1, ISOFORM A-RELATED"/>
    <property type="match status" value="1"/>
</dbReference>
<dbReference type="PANTHER" id="PTHR42862:SF1">
    <property type="entry name" value="DELTA-1-PYRROLINE-5-CARBOXYLATE DEHYDROGENASE 2, ISOFORM A-RELATED"/>
    <property type="match status" value="1"/>
</dbReference>
<keyword evidence="13" id="KW-1185">Reference proteome</keyword>
<dbReference type="NCBIfam" id="TIGR01236">
    <property type="entry name" value="D1pyr5carbox1"/>
    <property type="match status" value="1"/>
</dbReference>
<sequence length="569" mass="62690">MASTAMAAVRQTAPRAASALAASVSRRPLSHTTVLPPISNEPVREYPPESEERMELLAACARVRSETVDIPCVINGKEVFTGNTIEQRACSDHQHAVARVHLASPELIQEAIDTSLSVREEWEQLDFEHRAAVFLKAADLLSTKFRNEVLAATMIGQGKNMFQAEIDAAAEAADFYRFGVKYANEIYAEQPAHHAQHVWNRVEYRGLEGFVAGIPPFNFTAIGANLGATPAIMGNVVLWKPSENAALSNYVVFKALREAGLPDGVVNFVPAAGPTFGDKIVSSPDLAAISFTGSTRTFNTLWKGVADNLDKYKTYPRLVGECGGKNFHYVHNTADLDNAVYSTIRSAFEYQGQKCSACSRLYVPESMWPEFRDRMLDCMRDIQVGEPDDFKTFMTAVIDEKAFDKIVSYINYAKESSEMEVLAGGEADKSVGWFVQPTLVQSTNPHSKLMEEEIFGPVITAYVYPDDQWEETLDLVNKTSPYGLTGSIFSADRSVIDTGLKKLRHAAGNIYINAKSTGSVVGQQPFGGARRSGTNDKAGASSYLARFTSMQAAKECLLYLDDWKYDHMK</sequence>
<dbReference type="GO" id="GO:0010133">
    <property type="term" value="P:L-proline catabolic process to L-glutamate"/>
    <property type="evidence" value="ECO:0007669"/>
    <property type="project" value="UniProtKB-UniRule"/>
</dbReference>
<evidence type="ECO:0000259" key="11">
    <source>
        <dbReference type="Pfam" id="PF00171"/>
    </source>
</evidence>
<evidence type="ECO:0000256" key="10">
    <source>
        <dbReference type="RuleBase" id="RU366030"/>
    </source>
</evidence>
<dbReference type="InterPro" id="IPR016163">
    <property type="entry name" value="Ald_DH_C"/>
</dbReference>
<dbReference type="eggNOG" id="KOG2455">
    <property type="taxonomic scope" value="Eukaryota"/>
</dbReference>
<dbReference type="OrthoDB" id="5322683at2759"/>
<comment type="similarity">
    <text evidence="2 8">Belongs to the aldehyde dehydrogenase family.</text>
</comment>
<dbReference type="KEGG" id="sre:PTSG_10155"/>
<evidence type="ECO:0000256" key="6">
    <source>
        <dbReference type="ARBA" id="ARBA00048142"/>
    </source>
</evidence>
<dbReference type="GO" id="GO:0005759">
    <property type="term" value="C:mitochondrial matrix"/>
    <property type="evidence" value="ECO:0007669"/>
    <property type="project" value="TreeGrafter"/>
</dbReference>
<dbReference type="OMA" id="FAGIHFT"/>
<evidence type="ECO:0000256" key="4">
    <source>
        <dbReference type="ARBA" id="ARBA00023027"/>
    </source>
</evidence>
<dbReference type="FunFam" id="3.40.605.10:FF:000006">
    <property type="entry name" value="1-pyrroline-5-carboxylate dehydrogenase"/>
    <property type="match status" value="1"/>
</dbReference>
<dbReference type="EMBL" id="GL832989">
    <property type="protein sequence ID" value="EGD79871.1"/>
    <property type="molecule type" value="Genomic_DNA"/>
</dbReference>
<gene>
    <name evidence="12" type="ORF">PTSG_10155</name>
</gene>
<comment type="catalytic activity">
    <reaction evidence="6 9">
        <text>L-glutamate 5-semialdehyde + NAD(+) + H2O = L-glutamate + NADH + 2 H(+)</text>
        <dbReference type="Rhea" id="RHEA:30235"/>
        <dbReference type="ChEBI" id="CHEBI:15377"/>
        <dbReference type="ChEBI" id="CHEBI:15378"/>
        <dbReference type="ChEBI" id="CHEBI:29985"/>
        <dbReference type="ChEBI" id="CHEBI:57540"/>
        <dbReference type="ChEBI" id="CHEBI:57945"/>
        <dbReference type="ChEBI" id="CHEBI:58066"/>
        <dbReference type="EC" id="1.2.1.88"/>
    </reaction>
</comment>
<dbReference type="InParanoid" id="F2UQG6"/>
<dbReference type="FunCoup" id="F2UQG6">
    <property type="interactions" value="1020"/>
</dbReference>
<dbReference type="PROSITE" id="PS00687">
    <property type="entry name" value="ALDEHYDE_DEHYDR_GLU"/>
    <property type="match status" value="1"/>
</dbReference>
<protein>
    <recommendedName>
        <fullName evidence="9 10">Multifunctional fusion protein</fullName>
    </recommendedName>
    <domain>
        <recommendedName>
            <fullName evidence="10">Delta-1-pyrroline-5-carboxylate dehydrogenase</fullName>
            <shortName evidence="10">P5C dehydrogenase</shortName>
        </recommendedName>
        <alternativeName>
            <fullName evidence="9">L-glutamate gamma-semialdehyde dehydrogenase</fullName>
        </alternativeName>
    </domain>
    <domain>
        <recommendedName>
            <fullName evidence="9">L-glutamate gamma-semialdehyde dehydrogenase</fullName>
            <ecNumber evidence="9">1.2.1.88</ecNumber>
        </recommendedName>
    </domain>
</protein>
<dbReference type="Gene3D" id="3.40.309.10">
    <property type="entry name" value="Aldehyde Dehydrogenase, Chain A, domain 2"/>
    <property type="match status" value="1"/>
</dbReference>
<evidence type="ECO:0000256" key="2">
    <source>
        <dbReference type="ARBA" id="ARBA00009986"/>
    </source>
</evidence>
<dbReference type="CDD" id="cd07123">
    <property type="entry name" value="ALDH_F4-17_P5CDH"/>
    <property type="match status" value="1"/>
</dbReference>
<evidence type="ECO:0000256" key="7">
    <source>
        <dbReference type="PROSITE-ProRule" id="PRU10007"/>
    </source>
</evidence>
<name>F2UQG6_SALR5</name>
<evidence type="ECO:0000256" key="3">
    <source>
        <dbReference type="ARBA" id="ARBA00023002"/>
    </source>
</evidence>
<dbReference type="InterPro" id="IPR005931">
    <property type="entry name" value="P5CDH/ALDH4A1"/>
</dbReference>
<feature type="active site" evidence="7">
    <location>
        <position position="321"/>
    </location>
</feature>
<dbReference type="InterPro" id="IPR016160">
    <property type="entry name" value="Ald_DH_CS_CYS"/>
</dbReference>
<dbReference type="InterPro" id="IPR016161">
    <property type="entry name" value="Ald_DH/histidinol_DH"/>
</dbReference>
<dbReference type="InterPro" id="IPR016162">
    <property type="entry name" value="Ald_DH_N"/>
</dbReference>
<dbReference type="Pfam" id="PF00171">
    <property type="entry name" value="Aldedh"/>
    <property type="match status" value="1"/>
</dbReference>
<evidence type="ECO:0000256" key="9">
    <source>
        <dbReference type="RuleBase" id="RU366016"/>
    </source>
</evidence>
<keyword evidence="3 8" id="KW-0560">Oxidoreductase</keyword>
<organism evidence="13">
    <name type="scientific">Salpingoeca rosetta (strain ATCC 50818 / BSB-021)</name>
    <dbReference type="NCBI Taxonomy" id="946362"/>
    <lineage>
        <taxon>Eukaryota</taxon>
        <taxon>Choanoflagellata</taxon>
        <taxon>Craspedida</taxon>
        <taxon>Salpingoecidae</taxon>
        <taxon>Salpingoeca</taxon>
    </lineage>
</organism>
<dbReference type="Proteomes" id="UP000007799">
    <property type="component" value="Unassembled WGS sequence"/>
</dbReference>
<dbReference type="InterPro" id="IPR015590">
    <property type="entry name" value="Aldehyde_DH_dom"/>
</dbReference>
<dbReference type="SUPFAM" id="SSF53720">
    <property type="entry name" value="ALDH-like"/>
    <property type="match status" value="1"/>
</dbReference>
<dbReference type="InterPro" id="IPR029510">
    <property type="entry name" value="Ald_DH_CS_GLU"/>
</dbReference>
<feature type="domain" description="Aldehyde dehydrogenase" evidence="11">
    <location>
        <begin position="93"/>
        <end position="551"/>
    </location>
</feature>
<keyword evidence="4 9" id="KW-0520">NAD</keyword>
<dbReference type="AlphaFoldDB" id="F2UQG6"/>
<dbReference type="EC" id="1.2.1.88" evidence="9"/>
<proteinExistence type="inferred from homology"/>
<dbReference type="GO" id="GO:0003842">
    <property type="term" value="F:L-glutamate gamma-semialdehyde dehydrogenase activity"/>
    <property type="evidence" value="ECO:0007669"/>
    <property type="project" value="UniProtKB-UniRule"/>
</dbReference>
<dbReference type="UniPathway" id="UPA00261">
    <property type="reaction ID" value="UER00374"/>
</dbReference>
<dbReference type="FunFam" id="3.40.309.10:FF:000005">
    <property type="entry name" value="1-pyrroline-5-carboxylate dehydrogenase 1"/>
    <property type="match status" value="1"/>
</dbReference>
<dbReference type="Gene3D" id="3.40.605.10">
    <property type="entry name" value="Aldehyde Dehydrogenase, Chain A, domain 1"/>
    <property type="match status" value="1"/>
</dbReference>
<dbReference type="PROSITE" id="PS00070">
    <property type="entry name" value="ALDEHYDE_DEHYDR_CYS"/>
    <property type="match status" value="1"/>
</dbReference>
<dbReference type="GeneID" id="16069022"/>
<evidence type="ECO:0000313" key="12">
    <source>
        <dbReference type="EMBL" id="EGD79871.1"/>
    </source>
</evidence>
<dbReference type="STRING" id="946362.F2UQG6"/>
<evidence type="ECO:0000256" key="8">
    <source>
        <dbReference type="RuleBase" id="RU003345"/>
    </source>
</evidence>
<dbReference type="InterPro" id="IPR050485">
    <property type="entry name" value="Proline_metab_enzyme"/>
</dbReference>
<evidence type="ECO:0000256" key="5">
    <source>
        <dbReference type="ARBA" id="ARBA00023062"/>
    </source>
</evidence>
<reference evidence="12" key="1">
    <citation type="submission" date="2009-08" db="EMBL/GenBank/DDBJ databases">
        <title>Annotation of Salpingoeca rosetta.</title>
        <authorList>
            <consortium name="The Broad Institute Genome Sequencing Platform"/>
            <person name="Russ C."/>
            <person name="Cuomo C."/>
            <person name="Burger G."/>
            <person name="Gray M.W."/>
            <person name="Holland P.W.H."/>
            <person name="King N."/>
            <person name="Lang F.B.F."/>
            <person name="Roger A.J."/>
            <person name="Ruiz-Trillo I."/>
            <person name="Young S.K."/>
            <person name="Zeng Q."/>
            <person name="Gargeya S."/>
            <person name="Alvarado L."/>
            <person name="Berlin A."/>
            <person name="Chapman S.B."/>
            <person name="Chen Z."/>
            <person name="Freedman E."/>
            <person name="Gellesch M."/>
            <person name="Goldberg J."/>
            <person name="Griggs A."/>
            <person name="Gujja S."/>
            <person name="Heilman E."/>
            <person name="Heiman D."/>
            <person name="Howarth C."/>
            <person name="Mehta T."/>
            <person name="Neiman D."/>
            <person name="Pearson M."/>
            <person name="Roberts A."/>
            <person name="Saif S."/>
            <person name="Shea T."/>
            <person name="Shenoy N."/>
            <person name="Sisk P."/>
            <person name="Stolte C."/>
            <person name="Sykes S."/>
            <person name="White J."/>
            <person name="Yandava C."/>
            <person name="Haas B."/>
            <person name="Nusbaum C."/>
            <person name="Birren B."/>
        </authorList>
    </citation>
    <scope>NUCLEOTIDE SEQUENCE [LARGE SCALE GENOMIC DNA]</scope>
    <source>
        <strain evidence="12">ATCC 50818</strain>
    </source>
</reference>
<evidence type="ECO:0000313" key="13">
    <source>
        <dbReference type="Proteomes" id="UP000007799"/>
    </source>
</evidence>
<dbReference type="RefSeq" id="XP_004988492.1">
    <property type="nucleotide sequence ID" value="XM_004988435.1"/>
</dbReference>
<comment type="pathway">
    <text evidence="1 9">Amino-acid degradation; L-proline degradation into L-glutamate; L-glutamate from L-proline: step 2/2.</text>
</comment>
<evidence type="ECO:0000256" key="1">
    <source>
        <dbReference type="ARBA" id="ARBA00004786"/>
    </source>
</evidence>
<keyword evidence="5 9" id="KW-0642">Proline metabolism</keyword>
<accession>F2UQG6</accession>